<dbReference type="PANTHER" id="PTHR46890:SF48">
    <property type="entry name" value="RNA-DIRECTED DNA POLYMERASE"/>
    <property type="match status" value="1"/>
</dbReference>
<dbReference type="PANTHER" id="PTHR46890">
    <property type="entry name" value="NON-LTR RETROLELEMENT REVERSE TRANSCRIPTASE-LIKE PROTEIN-RELATED"/>
    <property type="match status" value="1"/>
</dbReference>
<dbReference type="InterPro" id="IPR000477">
    <property type="entry name" value="RT_dom"/>
</dbReference>
<evidence type="ECO:0000259" key="1">
    <source>
        <dbReference type="Pfam" id="PF00078"/>
    </source>
</evidence>
<evidence type="ECO:0000313" key="2">
    <source>
        <dbReference type="EMBL" id="CAI9769428.1"/>
    </source>
</evidence>
<dbReference type="EMBL" id="OU503045">
    <property type="protein sequence ID" value="CAI9769428.1"/>
    <property type="molecule type" value="Genomic_DNA"/>
</dbReference>
<reference evidence="2" key="1">
    <citation type="submission" date="2023-05" db="EMBL/GenBank/DDBJ databases">
        <authorList>
            <person name="Huff M."/>
        </authorList>
    </citation>
    <scope>NUCLEOTIDE SEQUENCE</scope>
</reference>
<dbReference type="InterPro" id="IPR043502">
    <property type="entry name" value="DNA/RNA_pol_sf"/>
</dbReference>
<dbReference type="InterPro" id="IPR052343">
    <property type="entry name" value="Retrotransposon-Effector_Assoc"/>
</dbReference>
<feature type="domain" description="Reverse transcriptase" evidence="1">
    <location>
        <begin position="98"/>
        <end position="145"/>
    </location>
</feature>
<dbReference type="SUPFAM" id="SSF56672">
    <property type="entry name" value="DNA/RNA polymerases"/>
    <property type="match status" value="1"/>
</dbReference>
<dbReference type="Proteomes" id="UP000834106">
    <property type="component" value="Chromosome 10"/>
</dbReference>
<sequence>MDANYLELLQPIIMDEENRALCKPPILEEVKAALWSIPKDSSPGHDGFSASFFITAWEFVQFHLLAVAKEYFGGYPLTCGLGTTNIVLIPKVESPNSFAKFRPISLCSVVYKILSKMMVARLSPLLDKLISREQSAFIQGRSIFDNISVAQEMV</sequence>
<gene>
    <name evidence="2" type="ORF">FPE_LOCUS16862</name>
</gene>
<name>A0AAD1ZHZ7_9LAMI</name>
<proteinExistence type="predicted"/>
<evidence type="ECO:0000313" key="3">
    <source>
        <dbReference type="Proteomes" id="UP000834106"/>
    </source>
</evidence>
<dbReference type="Pfam" id="PF00078">
    <property type="entry name" value="RVT_1"/>
    <property type="match status" value="1"/>
</dbReference>
<keyword evidence="3" id="KW-1185">Reference proteome</keyword>
<protein>
    <recommendedName>
        <fullName evidence="1">Reverse transcriptase domain-containing protein</fullName>
    </recommendedName>
</protein>
<dbReference type="AlphaFoldDB" id="A0AAD1ZHZ7"/>
<organism evidence="2 3">
    <name type="scientific">Fraxinus pennsylvanica</name>
    <dbReference type="NCBI Taxonomy" id="56036"/>
    <lineage>
        <taxon>Eukaryota</taxon>
        <taxon>Viridiplantae</taxon>
        <taxon>Streptophyta</taxon>
        <taxon>Embryophyta</taxon>
        <taxon>Tracheophyta</taxon>
        <taxon>Spermatophyta</taxon>
        <taxon>Magnoliopsida</taxon>
        <taxon>eudicotyledons</taxon>
        <taxon>Gunneridae</taxon>
        <taxon>Pentapetalae</taxon>
        <taxon>asterids</taxon>
        <taxon>lamiids</taxon>
        <taxon>Lamiales</taxon>
        <taxon>Oleaceae</taxon>
        <taxon>Oleeae</taxon>
        <taxon>Fraxinus</taxon>
    </lineage>
</organism>
<accession>A0AAD1ZHZ7</accession>